<proteinExistence type="predicted"/>
<gene>
    <name evidence="2" type="ORF">B0H16DRAFT_1811829</name>
</gene>
<protein>
    <submittedName>
        <fullName evidence="2">Uncharacterized protein</fullName>
    </submittedName>
</protein>
<accession>A0AAD7H5E2</accession>
<evidence type="ECO:0000313" key="3">
    <source>
        <dbReference type="Proteomes" id="UP001215598"/>
    </source>
</evidence>
<feature type="region of interest" description="Disordered" evidence="1">
    <location>
        <begin position="105"/>
        <end position="132"/>
    </location>
</feature>
<keyword evidence="3" id="KW-1185">Reference proteome</keyword>
<evidence type="ECO:0000256" key="1">
    <source>
        <dbReference type="SAM" id="MobiDB-lite"/>
    </source>
</evidence>
<organism evidence="2 3">
    <name type="scientific">Mycena metata</name>
    <dbReference type="NCBI Taxonomy" id="1033252"/>
    <lineage>
        <taxon>Eukaryota</taxon>
        <taxon>Fungi</taxon>
        <taxon>Dikarya</taxon>
        <taxon>Basidiomycota</taxon>
        <taxon>Agaricomycotina</taxon>
        <taxon>Agaricomycetes</taxon>
        <taxon>Agaricomycetidae</taxon>
        <taxon>Agaricales</taxon>
        <taxon>Marasmiineae</taxon>
        <taxon>Mycenaceae</taxon>
        <taxon>Mycena</taxon>
    </lineage>
</organism>
<dbReference type="Proteomes" id="UP001215598">
    <property type="component" value="Unassembled WGS sequence"/>
</dbReference>
<dbReference type="EMBL" id="JARKIB010000357">
    <property type="protein sequence ID" value="KAJ7712804.1"/>
    <property type="molecule type" value="Genomic_DNA"/>
</dbReference>
<name>A0AAD7H5E2_9AGAR</name>
<reference evidence="2" key="1">
    <citation type="submission" date="2023-03" db="EMBL/GenBank/DDBJ databases">
        <title>Massive genome expansion in bonnet fungi (Mycena s.s.) driven by repeated elements and novel gene families across ecological guilds.</title>
        <authorList>
            <consortium name="Lawrence Berkeley National Laboratory"/>
            <person name="Harder C.B."/>
            <person name="Miyauchi S."/>
            <person name="Viragh M."/>
            <person name="Kuo A."/>
            <person name="Thoen E."/>
            <person name="Andreopoulos B."/>
            <person name="Lu D."/>
            <person name="Skrede I."/>
            <person name="Drula E."/>
            <person name="Henrissat B."/>
            <person name="Morin E."/>
            <person name="Kohler A."/>
            <person name="Barry K."/>
            <person name="LaButti K."/>
            <person name="Morin E."/>
            <person name="Salamov A."/>
            <person name="Lipzen A."/>
            <person name="Mereny Z."/>
            <person name="Hegedus B."/>
            <person name="Baldrian P."/>
            <person name="Stursova M."/>
            <person name="Weitz H."/>
            <person name="Taylor A."/>
            <person name="Grigoriev I.V."/>
            <person name="Nagy L.G."/>
            <person name="Martin F."/>
            <person name="Kauserud H."/>
        </authorList>
    </citation>
    <scope>NUCLEOTIDE SEQUENCE</scope>
    <source>
        <strain evidence="2">CBHHK182m</strain>
    </source>
</reference>
<sequence>MLTCSYRIPRRASLNVNVGVNGDNGSCQAPPFFSLKPSKRRVVLATFRALPLHSRRIIADSPYATRRKSCEDCSGAMWDGRSLAPTHSLEVRALASFLTFSAHSRAHSRGPDDEGRAQGAIGDRSSQEHGVRGTVYAARADGGALALRGGIRIRGCVFTFYPLLTFYIAPPYIASPSTPSPLTPSRAFVSPPSSPSSAPSSPSGTHPGDAVADAMCEARLVASTTLLAGVLTPVPRAHAEKVVAAAYWDLLVRASGSTWTRHAVVHARTVPPLPALSPLLPAFPYAHAY</sequence>
<feature type="region of interest" description="Disordered" evidence="1">
    <location>
        <begin position="180"/>
        <end position="209"/>
    </location>
</feature>
<comment type="caution">
    <text evidence="2">The sequence shown here is derived from an EMBL/GenBank/DDBJ whole genome shotgun (WGS) entry which is preliminary data.</text>
</comment>
<evidence type="ECO:0000313" key="2">
    <source>
        <dbReference type="EMBL" id="KAJ7712804.1"/>
    </source>
</evidence>
<dbReference type="AlphaFoldDB" id="A0AAD7H5E2"/>